<proteinExistence type="predicted"/>
<gene>
    <name evidence="1" type="primary">BX571884.1</name>
</gene>
<feature type="non-terminal residue" evidence="1">
    <location>
        <position position="90"/>
    </location>
</feature>
<evidence type="ECO:0000313" key="1">
    <source>
        <dbReference type="EMBL" id="SBR89898.1"/>
    </source>
</evidence>
<name>A0A1A8Q923_9TELE</name>
<protein>
    <submittedName>
        <fullName evidence="1">Uncharacterized protein</fullName>
    </submittedName>
</protein>
<feature type="non-terminal residue" evidence="1">
    <location>
        <position position="1"/>
    </location>
</feature>
<reference evidence="1" key="2">
    <citation type="submission" date="2016-06" db="EMBL/GenBank/DDBJ databases">
        <title>The genome of a short-lived fish provides insights into sex chromosome evolution and the genetic control of aging.</title>
        <authorList>
            <person name="Reichwald K."/>
            <person name="Felder M."/>
            <person name="Petzold A."/>
            <person name="Koch P."/>
            <person name="Groth M."/>
            <person name="Platzer M."/>
        </authorList>
    </citation>
    <scope>NUCLEOTIDE SEQUENCE</scope>
    <source>
        <tissue evidence="1">Brain</tissue>
    </source>
</reference>
<reference evidence="1" key="1">
    <citation type="submission" date="2016-05" db="EMBL/GenBank/DDBJ databases">
        <authorList>
            <person name="Lavstsen T."/>
            <person name="Jespersen J.S."/>
        </authorList>
    </citation>
    <scope>NUCLEOTIDE SEQUENCE</scope>
    <source>
        <tissue evidence="1">Brain</tissue>
    </source>
</reference>
<organism evidence="1">
    <name type="scientific">Nothobranchius rachovii</name>
    <name type="common">bluefin notho</name>
    <dbReference type="NCBI Taxonomy" id="451742"/>
    <lineage>
        <taxon>Eukaryota</taxon>
        <taxon>Metazoa</taxon>
        <taxon>Chordata</taxon>
        <taxon>Craniata</taxon>
        <taxon>Vertebrata</taxon>
        <taxon>Euteleostomi</taxon>
        <taxon>Actinopterygii</taxon>
        <taxon>Neopterygii</taxon>
        <taxon>Teleostei</taxon>
        <taxon>Neoteleostei</taxon>
        <taxon>Acanthomorphata</taxon>
        <taxon>Ovalentaria</taxon>
        <taxon>Atherinomorphae</taxon>
        <taxon>Cyprinodontiformes</taxon>
        <taxon>Nothobranchiidae</taxon>
        <taxon>Nothobranchius</taxon>
    </lineage>
</organism>
<sequence length="90" mass="9645">PGSCGAAFHLHGADDALLRCGEVLHSGNFCPPPPGGAGHLGLADLQMLLTDTHTKPPPGHSEQRAVVLRREDFHSRKLLSSARYQAGRRE</sequence>
<dbReference type="EMBL" id="HAEH01010511">
    <property type="protein sequence ID" value="SBR89898.1"/>
    <property type="molecule type" value="Transcribed_RNA"/>
</dbReference>
<dbReference type="AlphaFoldDB" id="A0A1A8Q923"/>
<accession>A0A1A8Q923</accession>